<dbReference type="RefSeq" id="WP_132691489.1">
    <property type="nucleotide sequence ID" value="NZ_SMFT01000004.1"/>
</dbReference>
<keyword evidence="3" id="KW-1185">Reference proteome</keyword>
<dbReference type="EMBL" id="SMFT01000004">
    <property type="protein sequence ID" value="TCJ96179.1"/>
    <property type="molecule type" value="Genomic_DNA"/>
</dbReference>
<dbReference type="Proteomes" id="UP000294702">
    <property type="component" value="Unassembled WGS sequence"/>
</dbReference>
<evidence type="ECO:0000313" key="2">
    <source>
        <dbReference type="EMBL" id="TCJ96179.1"/>
    </source>
</evidence>
<keyword evidence="1" id="KW-1133">Transmembrane helix</keyword>
<evidence type="ECO:0000313" key="3">
    <source>
        <dbReference type="Proteomes" id="UP000294702"/>
    </source>
</evidence>
<keyword evidence="1" id="KW-0812">Transmembrane</keyword>
<accession>A0A4R1FRT3</accession>
<evidence type="ECO:0000256" key="1">
    <source>
        <dbReference type="SAM" id="Phobius"/>
    </source>
</evidence>
<comment type="caution">
    <text evidence="2">The sequence shown here is derived from an EMBL/GenBank/DDBJ whole genome shotgun (WGS) entry which is preliminary data.</text>
</comment>
<dbReference type="AlphaFoldDB" id="A0A4R1FRT3"/>
<keyword evidence="1" id="KW-0472">Membrane</keyword>
<dbReference type="OrthoDB" id="9988006at2"/>
<gene>
    <name evidence="2" type="ORF">EV694_1731</name>
</gene>
<feature type="transmembrane region" description="Helical" evidence="1">
    <location>
        <begin position="6"/>
        <end position="25"/>
    </location>
</feature>
<name>A0A4R1FRT3_9PAST</name>
<reference evidence="2 3" key="1">
    <citation type="submission" date="2019-03" db="EMBL/GenBank/DDBJ databases">
        <title>Genomic Encyclopedia of Type Strains, Phase IV (KMG-IV): sequencing the most valuable type-strain genomes for metagenomic binning, comparative biology and taxonomic classification.</title>
        <authorList>
            <person name="Goeker M."/>
        </authorList>
    </citation>
    <scope>NUCLEOTIDE SEQUENCE [LARGE SCALE GENOMIC DNA]</scope>
    <source>
        <strain evidence="2 3">DSM 15534</strain>
    </source>
</reference>
<organism evidence="2 3">
    <name type="scientific">Volucribacter psittacicida</name>
    <dbReference type="NCBI Taxonomy" id="203482"/>
    <lineage>
        <taxon>Bacteria</taxon>
        <taxon>Pseudomonadati</taxon>
        <taxon>Pseudomonadota</taxon>
        <taxon>Gammaproteobacteria</taxon>
        <taxon>Pasteurellales</taxon>
        <taxon>Pasteurellaceae</taxon>
        <taxon>Volucribacter</taxon>
    </lineage>
</organism>
<sequence length="143" mass="16910">MQTSDLISFLALLFSVLLVPISYYLGIRNIINSTYNNEIDSLGMLLDKIHNEAVNIHKNWDPKLIDIHTQIMIANHRRLQTKCDQLESIRRSKKGYPKNELRIAKQILTDRLLSEYEITRKTAIRELIYRLDDIKLFYKKVFC</sequence>
<protein>
    <submittedName>
        <fullName evidence="2">Uncharacterized protein</fullName>
    </submittedName>
</protein>
<proteinExistence type="predicted"/>